<dbReference type="PANTHER" id="PTHR20275">
    <property type="entry name" value="NAD KINASE"/>
    <property type="match status" value="1"/>
</dbReference>
<dbReference type="PANTHER" id="PTHR20275:SF0">
    <property type="entry name" value="NAD KINASE"/>
    <property type="match status" value="1"/>
</dbReference>
<keyword evidence="8" id="KW-1185">Reference proteome</keyword>
<dbReference type="GO" id="GO:0046872">
    <property type="term" value="F:metal ion binding"/>
    <property type="evidence" value="ECO:0007669"/>
    <property type="project" value="UniProtKB-UniRule"/>
</dbReference>
<feature type="binding site" evidence="6">
    <location>
        <position position="185"/>
    </location>
    <ligand>
        <name>NAD(+)</name>
        <dbReference type="ChEBI" id="CHEBI:57540"/>
    </ligand>
</feature>
<evidence type="ECO:0000256" key="3">
    <source>
        <dbReference type="ARBA" id="ARBA00022857"/>
    </source>
</evidence>
<feature type="binding site" evidence="6">
    <location>
        <begin position="81"/>
        <end position="82"/>
    </location>
    <ligand>
        <name>NAD(+)</name>
        <dbReference type="ChEBI" id="CHEBI:57540"/>
    </ligand>
</feature>
<gene>
    <name evidence="6" type="primary">nadK</name>
    <name evidence="7" type="ORF">L332_00470</name>
</gene>
<dbReference type="GO" id="GO:0005524">
    <property type="term" value="F:ATP binding"/>
    <property type="evidence" value="ECO:0007669"/>
    <property type="project" value="UniProtKB-KW"/>
</dbReference>
<dbReference type="Pfam" id="PF20143">
    <property type="entry name" value="NAD_kinase_C"/>
    <property type="match status" value="1"/>
</dbReference>
<comment type="similarity">
    <text evidence="6">Belongs to the NAD kinase family.</text>
</comment>
<evidence type="ECO:0000256" key="2">
    <source>
        <dbReference type="ARBA" id="ARBA00022777"/>
    </source>
</evidence>
<keyword evidence="4 6" id="KW-0520">NAD</keyword>
<dbReference type="InterPro" id="IPR017438">
    <property type="entry name" value="ATP-NAD_kinase_N"/>
</dbReference>
<dbReference type="SUPFAM" id="SSF111331">
    <property type="entry name" value="NAD kinase/diacylglycerol kinase-like"/>
    <property type="match status" value="1"/>
</dbReference>
<comment type="function">
    <text evidence="6">Involved in the regulation of the intracellular balance of NAD and NADP, and is a key enzyme in the biosynthesis of NADP. Catalyzes specifically the phosphorylation on 2'-hydroxyl of the adenosine moiety of NAD to yield NADP.</text>
</comment>
<proteinExistence type="inferred from homology"/>
<dbReference type="Gene3D" id="2.60.200.30">
    <property type="entry name" value="Probable inorganic polyphosphate/atp-NAD kinase, domain 2"/>
    <property type="match status" value="1"/>
</dbReference>
<dbReference type="EMBL" id="ASHR01000046">
    <property type="protein sequence ID" value="ERG62938.1"/>
    <property type="molecule type" value="Genomic_DNA"/>
</dbReference>
<evidence type="ECO:0000313" key="8">
    <source>
        <dbReference type="Proteomes" id="UP000016462"/>
    </source>
</evidence>
<dbReference type="InterPro" id="IPR016064">
    <property type="entry name" value="NAD/diacylglycerol_kinase_sf"/>
</dbReference>
<dbReference type="HAMAP" id="MF_00361">
    <property type="entry name" value="NAD_kinase"/>
    <property type="match status" value="1"/>
</dbReference>
<reference evidence="7 8" key="1">
    <citation type="journal article" date="2013" name="Genome Announc.">
        <title>First draft genome sequence from a member of the genus agrococcus, isolated from modern microbialites.</title>
        <authorList>
            <person name="White R.A.III."/>
            <person name="Grassa C.J."/>
            <person name="Suttle C.A."/>
        </authorList>
    </citation>
    <scope>NUCLEOTIDE SEQUENCE [LARGE SCALE GENOMIC DNA]</scope>
    <source>
        <strain evidence="7 8">RW1</strain>
    </source>
</reference>
<organism evidence="7 8">
    <name type="scientific">Agrococcus pavilionensis RW1</name>
    <dbReference type="NCBI Taxonomy" id="1330458"/>
    <lineage>
        <taxon>Bacteria</taxon>
        <taxon>Bacillati</taxon>
        <taxon>Actinomycetota</taxon>
        <taxon>Actinomycetes</taxon>
        <taxon>Micrococcales</taxon>
        <taxon>Microbacteriaceae</taxon>
        <taxon>Agrococcus</taxon>
    </lineage>
</organism>
<keyword evidence="3 6" id="KW-0521">NADP</keyword>
<feature type="binding site" evidence="6">
    <location>
        <position position="166"/>
    </location>
    <ligand>
        <name>NAD(+)</name>
        <dbReference type="ChEBI" id="CHEBI:57540"/>
    </ligand>
</feature>
<evidence type="ECO:0000256" key="6">
    <source>
        <dbReference type="HAMAP-Rule" id="MF_00361"/>
    </source>
</evidence>
<comment type="caution">
    <text evidence="7">The sequence shown here is derived from an EMBL/GenBank/DDBJ whole genome shotgun (WGS) entry which is preliminary data.</text>
</comment>
<keyword evidence="2 6" id="KW-0418">Kinase</keyword>
<dbReference type="AlphaFoldDB" id="U1L7R0"/>
<comment type="subcellular location">
    <subcellularLocation>
        <location evidence="6">Cytoplasm</location>
    </subcellularLocation>
</comment>
<dbReference type="NCBIfam" id="NF002892">
    <property type="entry name" value="PRK03372.1"/>
    <property type="match status" value="1"/>
</dbReference>
<dbReference type="GO" id="GO:0003951">
    <property type="term" value="F:NAD+ kinase activity"/>
    <property type="evidence" value="ECO:0007669"/>
    <property type="project" value="UniProtKB-UniRule"/>
</dbReference>
<dbReference type="GO" id="GO:0005737">
    <property type="term" value="C:cytoplasm"/>
    <property type="evidence" value="ECO:0007669"/>
    <property type="project" value="UniProtKB-SubCell"/>
</dbReference>
<comment type="cofactor">
    <cofactor evidence="6">
        <name>a divalent metal cation</name>
        <dbReference type="ChEBI" id="CHEBI:60240"/>
    </cofactor>
</comment>
<dbReference type="GO" id="GO:0019674">
    <property type="term" value="P:NAD+ metabolic process"/>
    <property type="evidence" value="ECO:0007669"/>
    <property type="project" value="InterPro"/>
</dbReference>
<dbReference type="RefSeq" id="WP_021011836.1">
    <property type="nucleotide sequence ID" value="NZ_ASHR01000046.1"/>
</dbReference>
<comment type="catalytic activity">
    <reaction evidence="5 6">
        <text>NAD(+) + ATP = ADP + NADP(+) + H(+)</text>
        <dbReference type="Rhea" id="RHEA:18629"/>
        <dbReference type="ChEBI" id="CHEBI:15378"/>
        <dbReference type="ChEBI" id="CHEBI:30616"/>
        <dbReference type="ChEBI" id="CHEBI:57540"/>
        <dbReference type="ChEBI" id="CHEBI:58349"/>
        <dbReference type="ChEBI" id="CHEBI:456216"/>
        <dbReference type="EC" id="2.7.1.23"/>
    </reaction>
</comment>
<feature type="binding site" evidence="6">
    <location>
        <begin position="196"/>
        <end position="201"/>
    </location>
    <ligand>
        <name>NAD(+)</name>
        <dbReference type="ChEBI" id="CHEBI:57540"/>
    </ligand>
</feature>
<evidence type="ECO:0000256" key="5">
    <source>
        <dbReference type="ARBA" id="ARBA00047925"/>
    </source>
</evidence>
<dbReference type="GO" id="GO:0006741">
    <property type="term" value="P:NADP+ biosynthetic process"/>
    <property type="evidence" value="ECO:0007669"/>
    <property type="project" value="UniProtKB-UniRule"/>
</dbReference>
<evidence type="ECO:0000256" key="4">
    <source>
        <dbReference type="ARBA" id="ARBA00023027"/>
    </source>
</evidence>
<keyword evidence="6" id="KW-0067">ATP-binding</keyword>
<dbReference type="EC" id="2.7.1.23" evidence="6"/>
<dbReference type="Proteomes" id="UP000016462">
    <property type="component" value="Unassembled WGS sequence"/>
</dbReference>
<dbReference type="InterPro" id="IPR017437">
    <property type="entry name" value="ATP-NAD_kinase_PpnK-typ_C"/>
</dbReference>
<dbReference type="InterPro" id="IPR002504">
    <property type="entry name" value="NADK"/>
</dbReference>
<dbReference type="GO" id="GO:0051287">
    <property type="term" value="F:NAD binding"/>
    <property type="evidence" value="ECO:0007669"/>
    <property type="project" value="UniProtKB-ARBA"/>
</dbReference>
<evidence type="ECO:0000313" key="7">
    <source>
        <dbReference type="EMBL" id="ERG62938.1"/>
    </source>
</evidence>
<protein>
    <recommendedName>
        <fullName evidence="6">NAD kinase</fullName>
        <ecNumber evidence="6">2.7.1.23</ecNumber>
    </recommendedName>
    <alternativeName>
        <fullName evidence="6">ATP-dependent NAD kinase</fullName>
    </alternativeName>
</protein>
<feature type="active site" description="Proton acceptor" evidence="6">
    <location>
        <position position="81"/>
    </location>
</feature>
<name>U1L7R0_9MICO</name>
<feature type="binding site" evidence="6">
    <location>
        <position position="86"/>
    </location>
    <ligand>
        <name>NAD(+)</name>
        <dbReference type="ChEBI" id="CHEBI:57540"/>
    </ligand>
</feature>
<accession>U1L7R0</accession>
<keyword evidence="6" id="KW-0547">Nucleotide-binding</keyword>
<keyword evidence="6" id="KW-0963">Cytoplasm</keyword>
<feature type="binding site" evidence="6">
    <location>
        <begin position="155"/>
        <end position="156"/>
    </location>
    <ligand>
        <name>NAD(+)</name>
        <dbReference type="ChEBI" id="CHEBI:57540"/>
    </ligand>
</feature>
<sequence>MNEAGDVAERRFLLAFHPGRAEAVESAVTIARRLLAASVTPVVLTDDRPVLLEAEPALTAVEGWDRSGPIEVELIMTLGGDGTILRAAELQRELDAPLLGINLGHVGFLAEAEVAESAEVVERALLRDYEVEQRLTLCVRVFRGDELVHETWAVNEAAIEKSGSGRMITTLLEIDSRAVSSFGTDAVLLSTPTGSTAYSFSAGGPIVWPTAEVLLLVPLGAHALFTRPLVVAPTSTMAVTIAEDSTHPAVLWCDSRRSFDLPQGSRVEATRDAKPLRLARLSKAPFADRLVAKFHLPVEGFRRKRL</sequence>
<comment type="caution">
    <text evidence="6">Lacks conserved residue(s) required for the propagation of feature annotation.</text>
</comment>
<dbReference type="Gene3D" id="3.40.50.10330">
    <property type="entry name" value="Probable inorganic polyphosphate/atp-NAD kinase, domain 1"/>
    <property type="match status" value="1"/>
</dbReference>
<keyword evidence="1 6" id="KW-0808">Transferase</keyword>
<evidence type="ECO:0000256" key="1">
    <source>
        <dbReference type="ARBA" id="ARBA00022679"/>
    </source>
</evidence>
<dbReference type="Pfam" id="PF01513">
    <property type="entry name" value="NAD_kinase"/>
    <property type="match status" value="1"/>
</dbReference>